<feature type="compositionally biased region" description="Basic and acidic residues" evidence="1">
    <location>
        <begin position="129"/>
        <end position="164"/>
    </location>
</feature>
<evidence type="ECO:0000256" key="1">
    <source>
        <dbReference type="SAM" id="MobiDB-lite"/>
    </source>
</evidence>
<organism evidence="2 3">
    <name type="scientific">Physcomitrium patens</name>
    <name type="common">Spreading-leaved earth moss</name>
    <name type="synonym">Physcomitrella patens</name>
    <dbReference type="NCBI Taxonomy" id="3218"/>
    <lineage>
        <taxon>Eukaryota</taxon>
        <taxon>Viridiplantae</taxon>
        <taxon>Streptophyta</taxon>
        <taxon>Embryophyta</taxon>
        <taxon>Bryophyta</taxon>
        <taxon>Bryophytina</taxon>
        <taxon>Bryopsida</taxon>
        <taxon>Funariidae</taxon>
        <taxon>Funariales</taxon>
        <taxon>Funariaceae</taxon>
        <taxon>Physcomitrium</taxon>
    </lineage>
</organism>
<name>A0A7I4B7I2_PHYPA</name>
<feature type="compositionally biased region" description="Polar residues" evidence="1">
    <location>
        <begin position="63"/>
        <end position="73"/>
    </location>
</feature>
<sequence>MGTKYVYSTFLRPIVARHEAEIDHHLHELTTRGGDLAYFWWQKCSNYAQSRIYELFSYVASQPNRTQQGSIARQSRRRPNFQGPPRGPPRDPYQGGPQVYPPAPPAGYPGSTRAGYPPVNANTLEDSDSDYHVVEKIVESRPEGRPEGGMKSRSEQEVPPHVGNIRERVRADDSGGSRYLYGWLPGWFGTSSGKED</sequence>
<protein>
    <recommendedName>
        <fullName evidence="4">HVA22-like protein</fullName>
    </recommendedName>
</protein>
<dbReference type="EMBL" id="ABEU02000016">
    <property type="status" value="NOT_ANNOTATED_CDS"/>
    <property type="molecule type" value="Genomic_DNA"/>
</dbReference>
<gene>
    <name evidence="2" type="primary">LOC112293659</name>
</gene>
<reference evidence="2 3" key="2">
    <citation type="journal article" date="2018" name="Plant J.">
        <title>The Physcomitrella patens chromosome-scale assembly reveals moss genome structure and evolution.</title>
        <authorList>
            <person name="Lang D."/>
            <person name="Ullrich K.K."/>
            <person name="Murat F."/>
            <person name="Fuchs J."/>
            <person name="Jenkins J."/>
            <person name="Haas F.B."/>
            <person name="Piednoel M."/>
            <person name="Gundlach H."/>
            <person name="Van Bel M."/>
            <person name="Meyberg R."/>
            <person name="Vives C."/>
            <person name="Morata J."/>
            <person name="Symeonidi A."/>
            <person name="Hiss M."/>
            <person name="Muchero W."/>
            <person name="Kamisugi Y."/>
            <person name="Saleh O."/>
            <person name="Blanc G."/>
            <person name="Decker E.L."/>
            <person name="van Gessel N."/>
            <person name="Grimwood J."/>
            <person name="Hayes R.D."/>
            <person name="Graham S.W."/>
            <person name="Gunter L.E."/>
            <person name="McDaniel S.F."/>
            <person name="Hoernstein S.N.W."/>
            <person name="Larsson A."/>
            <person name="Li F.W."/>
            <person name="Perroud P.F."/>
            <person name="Phillips J."/>
            <person name="Ranjan P."/>
            <person name="Rokshar D.S."/>
            <person name="Rothfels C.J."/>
            <person name="Schneider L."/>
            <person name="Shu S."/>
            <person name="Stevenson D.W."/>
            <person name="Thummler F."/>
            <person name="Tillich M."/>
            <person name="Villarreal Aguilar J.C."/>
            <person name="Widiez T."/>
            <person name="Wong G.K."/>
            <person name="Wymore A."/>
            <person name="Zhang Y."/>
            <person name="Zimmer A.D."/>
            <person name="Quatrano R.S."/>
            <person name="Mayer K.F.X."/>
            <person name="Goodstein D."/>
            <person name="Casacuberta J.M."/>
            <person name="Vandepoele K."/>
            <person name="Reski R."/>
            <person name="Cuming A.C."/>
            <person name="Tuskan G.A."/>
            <person name="Maumus F."/>
            <person name="Salse J."/>
            <person name="Schmutz J."/>
            <person name="Rensing S.A."/>
        </authorList>
    </citation>
    <scope>NUCLEOTIDE SEQUENCE [LARGE SCALE GENOMIC DNA]</scope>
    <source>
        <strain evidence="2 3">cv. Gransden 2004</strain>
    </source>
</reference>
<dbReference type="Gramene" id="Pp3c16_15400V3.3">
    <property type="protein sequence ID" value="Pp3c16_15400V3.3"/>
    <property type="gene ID" value="Pp3c16_15400"/>
</dbReference>
<accession>A0A7I4B7I2</accession>
<reference evidence="2" key="3">
    <citation type="submission" date="2020-12" db="UniProtKB">
        <authorList>
            <consortium name="EnsemblPlants"/>
        </authorList>
    </citation>
    <scope>IDENTIFICATION</scope>
</reference>
<dbReference type="EnsemblPlants" id="Pp3c16_15400V3.3">
    <property type="protein sequence ID" value="Pp3c16_15400V3.3"/>
    <property type="gene ID" value="Pp3c16_15400"/>
</dbReference>
<evidence type="ECO:0000313" key="2">
    <source>
        <dbReference type="EnsemblPlants" id="Pp3c16_15400V3.3"/>
    </source>
</evidence>
<reference evidence="2 3" key="1">
    <citation type="journal article" date="2008" name="Science">
        <title>The Physcomitrella genome reveals evolutionary insights into the conquest of land by plants.</title>
        <authorList>
            <person name="Rensing S."/>
            <person name="Lang D."/>
            <person name="Zimmer A."/>
            <person name="Terry A."/>
            <person name="Salamov A."/>
            <person name="Shapiro H."/>
            <person name="Nishiyama T."/>
            <person name="Perroud P.-F."/>
            <person name="Lindquist E."/>
            <person name="Kamisugi Y."/>
            <person name="Tanahashi T."/>
            <person name="Sakakibara K."/>
            <person name="Fujita T."/>
            <person name="Oishi K."/>
            <person name="Shin-I T."/>
            <person name="Kuroki Y."/>
            <person name="Toyoda A."/>
            <person name="Suzuki Y."/>
            <person name="Hashimoto A."/>
            <person name="Yamaguchi K."/>
            <person name="Sugano A."/>
            <person name="Kohara Y."/>
            <person name="Fujiyama A."/>
            <person name="Anterola A."/>
            <person name="Aoki S."/>
            <person name="Ashton N."/>
            <person name="Barbazuk W.B."/>
            <person name="Barker E."/>
            <person name="Bennetzen J."/>
            <person name="Bezanilla M."/>
            <person name="Blankenship R."/>
            <person name="Cho S.H."/>
            <person name="Dutcher S."/>
            <person name="Estelle M."/>
            <person name="Fawcett J.A."/>
            <person name="Gundlach H."/>
            <person name="Hanada K."/>
            <person name="Heyl A."/>
            <person name="Hicks K.A."/>
            <person name="Hugh J."/>
            <person name="Lohr M."/>
            <person name="Mayer K."/>
            <person name="Melkozernov A."/>
            <person name="Murata T."/>
            <person name="Nelson D."/>
            <person name="Pils B."/>
            <person name="Prigge M."/>
            <person name="Reiss B."/>
            <person name="Renner T."/>
            <person name="Rombauts S."/>
            <person name="Rushton P."/>
            <person name="Sanderfoot A."/>
            <person name="Schween G."/>
            <person name="Shiu S.-H."/>
            <person name="Stueber K."/>
            <person name="Theodoulou F.L."/>
            <person name="Tu H."/>
            <person name="Van de Peer Y."/>
            <person name="Verrier P.J."/>
            <person name="Waters E."/>
            <person name="Wood A."/>
            <person name="Yang L."/>
            <person name="Cove D."/>
            <person name="Cuming A."/>
            <person name="Hasebe M."/>
            <person name="Lucas S."/>
            <person name="Mishler D.B."/>
            <person name="Reski R."/>
            <person name="Grigoriev I."/>
            <person name="Quatrano R.S."/>
            <person name="Boore J.L."/>
        </authorList>
    </citation>
    <scope>NUCLEOTIDE SEQUENCE [LARGE SCALE GENOMIC DNA]</scope>
    <source>
        <strain evidence="2 3">cv. Gransden 2004</strain>
    </source>
</reference>
<evidence type="ECO:0008006" key="4">
    <source>
        <dbReference type="Google" id="ProtNLM"/>
    </source>
</evidence>
<feature type="region of interest" description="Disordered" evidence="1">
    <location>
        <begin position="63"/>
        <end position="164"/>
    </location>
</feature>
<dbReference type="AlphaFoldDB" id="A0A7I4B7I2"/>
<proteinExistence type="predicted"/>
<evidence type="ECO:0000313" key="3">
    <source>
        <dbReference type="Proteomes" id="UP000006727"/>
    </source>
</evidence>
<keyword evidence="3" id="KW-1185">Reference proteome</keyword>
<dbReference type="Proteomes" id="UP000006727">
    <property type="component" value="Chromosome 16"/>
</dbReference>